<feature type="region of interest" description="Disordered" evidence="1">
    <location>
        <begin position="109"/>
        <end position="135"/>
    </location>
</feature>
<protein>
    <recommendedName>
        <fullName evidence="4">DUF4048 domain-containing protein</fullName>
    </recommendedName>
</protein>
<feature type="compositionally biased region" description="Polar residues" evidence="1">
    <location>
        <begin position="304"/>
        <end position="315"/>
    </location>
</feature>
<name>A0ABR3VG47_HUMIN</name>
<evidence type="ECO:0008006" key="4">
    <source>
        <dbReference type="Google" id="ProtNLM"/>
    </source>
</evidence>
<gene>
    <name evidence="2" type="ORF">VTJ49DRAFT_146</name>
</gene>
<feature type="compositionally biased region" description="Basic and acidic residues" evidence="1">
    <location>
        <begin position="544"/>
        <end position="559"/>
    </location>
</feature>
<organism evidence="2 3">
    <name type="scientific">Humicola insolens</name>
    <name type="common">Soft-rot fungus</name>
    <dbReference type="NCBI Taxonomy" id="85995"/>
    <lineage>
        <taxon>Eukaryota</taxon>
        <taxon>Fungi</taxon>
        <taxon>Dikarya</taxon>
        <taxon>Ascomycota</taxon>
        <taxon>Pezizomycotina</taxon>
        <taxon>Sordariomycetes</taxon>
        <taxon>Sordariomycetidae</taxon>
        <taxon>Sordariales</taxon>
        <taxon>Chaetomiaceae</taxon>
        <taxon>Mycothermus</taxon>
    </lineage>
</organism>
<feature type="compositionally biased region" description="Low complexity" evidence="1">
    <location>
        <begin position="282"/>
        <end position="291"/>
    </location>
</feature>
<feature type="compositionally biased region" description="Polar residues" evidence="1">
    <location>
        <begin position="109"/>
        <end position="132"/>
    </location>
</feature>
<feature type="compositionally biased region" description="Basic and acidic residues" evidence="1">
    <location>
        <begin position="178"/>
        <end position="191"/>
    </location>
</feature>
<evidence type="ECO:0000313" key="3">
    <source>
        <dbReference type="Proteomes" id="UP001583172"/>
    </source>
</evidence>
<proteinExistence type="predicted"/>
<sequence length="999" mass="106958">MLRRRSTKSKLSLTRRKSTSTSSAADIHHRASIVVLEHLDPALARRDAHIAASEAYARAQSRALADVSRAFIPMASSSQAGHDGKEWSTDTENTGRNTLRRSQSVRFVGSCSTSADGNGTRNVSTDMHSSLNPAPLLSKTAQGYIDALTAGDEYYTPEDDVASAPSSSETAASLGMSSRDESVDEHDHESVGEGVPATPLPDKKEEQHHAATAAATLRLRARNASRSFRTKLRSLFGSSNHSQSKSEDDGTQENVGTKGPEIPLQHIPSRRGHHYGPSLIFPSRNPSSSTTSGGGGESNDSSSLTSWVHSGPSTLTSVEQRQWREWEAKQQALREQLEERLRVIKGEGGNPGGGRDEAGQTPSALALPPRPMVSSDRIYSALVKRMREKDGRALPLALATGQAEQQRLGKENIAPTIAAVAEDSRGDRYDNSKTPDTIRRVIVPRPSAEGGEERRSDGASRASVSSSEQTTIMNTPTRTSRRSGGGGGSMSRAACGPLPRQREGQVTTTSNLRSQQVRHTGSLGVLKPSSSFASMATDVSGQRRWREEVENDAHDHHADAGGSPGSDHLFRTESRYRRALERSMMEEEQKVWARQASGGDWDSRDGGAGDDEGAWGQNNRVEVEPAERGTDTGSGDDQLRYSVSVYSSDEGEDVTPLRRTRAGDGREAHTGNDGMSSSAYGNRGGALRETSTASSTDWKMWLSAHAGKLEVQREMSPPPEHLSLNEGLAGRGYGLTVDSLNRQLRGSLSGRGHIREGAQIDDDDDDDRDHSEDDRSYYGDMAYNARHAGHKAGQPNDVFHPTSHQRRVSQQHAPPTAAAAAMIEYQHPAEPLKQVEPNLPSLHSHMKHPSGWDTSMTGSGNVSGQVNENRNPSTRHSAGHPQNPHPLPPPISAKSKFRPEPLRPEPLRVARQRPFRGGEQQWKGIQGLQGPPSPSMASVLSSPGLTEALRRQFGNGGGGGGGGGGGMSSLSEVVAGVGAGSVKGSPGGGEGSSGVYAFV</sequence>
<feature type="region of interest" description="Disordered" evidence="1">
    <location>
        <begin position="76"/>
        <end position="95"/>
    </location>
</feature>
<feature type="compositionally biased region" description="Gly residues" evidence="1">
    <location>
        <begin position="954"/>
        <end position="967"/>
    </location>
</feature>
<feature type="compositionally biased region" description="Basic and acidic residues" evidence="1">
    <location>
        <begin position="424"/>
        <end position="439"/>
    </location>
</feature>
<feature type="compositionally biased region" description="Gly residues" evidence="1">
    <location>
        <begin position="978"/>
        <end position="992"/>
    </location>
</feature>
<feature type="compositionally biased region" description="Basic residues" evidence="1">
    <location>
        <begin position="1"/>
        <end position="18"/>
    </location>
</feature>
<keyword evidence="3" id="KW-1185">Reference proteome</keyword>
<feature type="compositionally biased region" description="Low complexity" evidence="1">
    <location>
        <begin position="162"/>
        <end position="173"/>
    </location>
</feature>
<reference evidence="2 3" key="1">
    <citation type="journal article" date="2024" name="Commun. Biol.">
        <title>Comparative genomic analysis of thermophilic fungi reveals convergent evolutionary adaptations and gene losses.</title>
        <authorList>
            <person name="Steindorff A.S."/>
            <person name="Aguilar-Pontes M.V."/>
            <person name="Robinson A.J."/>
            <person name="Andreopoulos B."/>
            <person name="LaButti K."/>
            <person name="Kuo A."/>
            <person name="Mondo S."/>
            <person name="Riley R."/>
            <person name="Otillar R."/>
            <person name="Haridas S."/>
            <person name="Lipzen A."/>
            <person name="Grimwood J."/>
            <person name="Schmutz J."/>
            <person name="Clum A."/>
            <person name="Reid I.D."/>
            <person name="Moisan M.C."/>
            <person name="Butler G."/>
            <person name="Nguyen T.T.M."/>
            <person name="Dewar K."/>
            <person name="Conant G."/>
            <person name="Drula E."/>
            <person name="Henrissat B."/>
            <person name="Hansel C."/>
            <person name="Singer S."/>
            <person name="Hutchinson M.I."/>
            <person name="de Vries R.P."/>
            <person name="Natvig D.O."/>
            <person name="Powell A.J."/>
            <person name="Tsang A."/>
            <person name="Grigoriev I.V."/>
        </authorList>
    </citation>
    <scope>NUCLEOTIDE SEQUENCE [LARGE SCALE GENOMIC DNA]</scope>
    <source>
        <strain evidence="2 3">CBS 620.91</strain>
    </source>
</reference>
<comment type="caution">
    <text evidence="2">The sequence shown here is derived from an EMBL/GenBank/DDBJ whole genome shotgun (WGS) entry which is preliminary data.</text>
</comment>
<feature type="region of interest" description="Disordered" evidence="1">
    <location>
        <begin position="234"/>
        <end position="315"/>
    </location>
</feature>
<feature type="compositionally biased region" description="Polar residues" evidence="1">
    <location>
        <begin position="852"/>
        <end position="876"/>
    </location>
</feature>
<feature type="region of interest" description="Disordered" evidence="1">
    <location>
        <begin position="346"/>
        <end position="371"/>
    </location>
</feature>
<feature type="region of interest" description="Disordered" evidence="1">
    <location>
        <begin position="1"/>
        <end position="25"/>
    </location>
</feature>
<feature type="region of interest" description="Disordered" evidence="1">
    <location>
        <begin position="978"/>
        <end position="999"/>
    </location>
</feature>
<feature type="region of interest" description="Disordered" evidence="1">
    <location>
        <begin position="835"/>
        <end position="904"/>
    </location>
</feature>
<accession>A0ABR3VG47</accession>
<feature type="region of interest" description="Disordered" evidence="1">
    <location>
        <begin position="424"/>
        <end position="571"/>
    </location>
</feature>
<dbReference type="EMBL" id="JAZGSY010000100">
    <property type="protein sequence ID" value="KAL1840754.1"/>
    <property type="molecule type" value="Genomic_DNA"/>
</dbReference>
<evidence type="ECO:0000313" key="2">
    <source>
        <dbReference type="EMBL" id="KAL1840754.1"/>
    </source>
</evidence>
<feature type="compositionally biased region" description="Basic and acidic residues" evidence="1">
    <location>
        <begin position="661"/>
        <end position="670"/>
    </location>
</feature>
<evidence type="ECO:0000256" key="1">
    <source>
        <dbReference type="SAM" id="MobiDB-lite"/>
    </source>
</evidence>
<feature type="region of interest" description="Disordered" evidence="1">
    <location>
        <begin position="748"/>
        <end position="776"/>
    </location>
</feature>
<feature type="compositionally biased region" description="Polar residues" evidence="1">
    <location>
        <begin position="504"/>
        <end position="519"/>
    </location>
</feature>
<dbReference type="Proteomes" id="UP001583172">
    <property type="component" value="Unassembled WGS sequence"/>
</dbReference>
<feature type="compositionally biased region" description="Polar residues" evidence="1">
    <location>
        <begin position="528"/>
        <end position="540"/>
    </location>
</feature>
<feature type="region of interest" description="Disordered" evidence="1">
    <location>
        <begin position="588"/>
        <end position="695"/>
    </location>
</feature>
<feature type="region of interest" description="Disordered" evidence="1">
    <location>
        <begin position="156"/>
        <end position="211"/>
    </location>
</feature>
<feature type="compositionally biased region" description="Basic and acidic residues" evidence="1">
    <location>
        <begin position="621"/>
        <end position="630"/>
    </location>
</feature>
<feature type="region of interest" description="Disordered" evidence="1">
    <location>
        <begin position="952"/>
        <end position="971"/>
    </location>
</feature>
<feature type="region of interest" description="Disordered" evidence="1">
    <location>
        <begin position="788"/>
        <end position="818"/>
    </location>
</feature>